<dbReference type="WormBase" id="C01B4.7d">
    <property type="protein sequence ID" value="CE51067"/>
    <property type="gene ID" value="WBGene00015271"/>
</dbReference>
<reference evidence="2 3" key="1">
    <citation type="journal article" date="1998" name="Science">
        <title>Genome sequence of the nematode C. elegans: a platform for investigating biology.</title>
        <authorList>
            <consortium name="The C. elegans sequencing consortium"/>
            <person name="Sulson J.E."/>
            <person name="Waterston R."/>
        </authorList>
    </citation>
    <scope>NUCLEOTIDE SEQUENCE [LARGE SCALE GENOMIC DNA]</scope>
    <source>
        <strain evidence="2 3">Bristol N2</strain>
    </source>
</reference>
<proteinExistence type="predicted"/>
<reference evidence="2" key="3">
    <citation type="submission" date="2024-10" db="EMBL/GenBank/DDBJ databases">
        <authorList>
            <consortium name="WormBase Consortium"/>
            <person name="WormBase"/>
        </authorList>
    </citation>
    <scope>NUCLEOTIDE SEQUENCE</scope>
    <source>
        <strain evidence="2">Bristol N2</strain>
    </source>
</reference>
<dbReference type="AGR" id="WB:WBGene00021219"/>
<protein>
    <submittedName>
        <fullName evidence="2">MFS domain-containing protein</fullName>
    </submittedName>
</protein>
<dbReference type="AlphaFoldDB" id="A0A0M7RDW4"/>
<organism evidence="2 3">
    <name type="scientific">Caenorhabditis elegans</name>
    <dbReference type="NCBI Taxonomy" id="6239"/>
    <lineage>
        <taxon>Eukaryota</taxon>
        <taxon>Metazoa</taxon>
        <taxon>Ecdysozoa</taxon>
        <taxon>Nematoda</taxon>
        <taxon>Chromadorea</taxon>
        <taxon>Rhabditida</taxon>
        <taxon>Rhabditina</taxon>
        <taxon>Rhabditomorpha</taxon>
        <taxon>Rhabditoidea</taxon>
        <taxon>Rhabditidae</taxon>
        <taxon>Peloderinae</taxon>
        <taxon>Caenorhabditis</taxon>
    </lineage>
</organism>
<dbReference type="CTD" id="178718"/>
<dbReference type="EMBL" id="BX284605">
    <property type="protein sequence ID" value="CUR30008.1"/>
    <property type="molecule type" value="Genomic_DNA"/>
</dbReference>
<dbReference type="GeneID" id="178722"/>
<gene>
    <name evidence="1 4" type="ORF">C01B4.7</name>
    <name evidence="1" type="ORF">CELE_C01B4.7</name>
    <name evidence="2" type="ORF">CELE_Y19D10A.4</name>
    <name evidence="2 5" type="ORF">Y19D10A.4</name>
</gene>
<dbReference type="WormBase" id="Y19D10A.4d">
    <property type="protein sequence ID" value="CE51067"/>
    <property type="gene ID" value="WBGene00021219"/>
</dbReference>
<dbReference type="Proteomes" id="UP000001940">
    <property type="component" value="Chromosome V"/>
</dbReference>
<evidence type="ECO:0000313" key="2">
    <source>
        <dbReference type="EMBL" id="CUR30061.1"/>
    </source>
</evidence>
<evidence type="ECO:0000313" key="5">
    <source>
        <dbReference type="WormBase" id="Y19D10A.4d"/>
    </source>
</evidence>
<dbReference type="RefSeq" id="NP_001303762.1">
    <property type="nucleotide sequence ID" value="NM_001316833.1"/>
</dbReference>
<reference evidence="2" key="2">
    <citation type="submission" date="2003-03" db="EMBL/GenBank/DDBJ databases">
        <authorList>
            <person name="Sulson J.E."/>
            <person name="Waterston R."/>
        </authorList>
    </citation>
    <scope>NUCLEOTIDE SEQUENCE</scope>
    <source>
        <strain evidence="2">Bristol N2</strain>
    </source>
</reference>
<keyword evidence="3" id="KW-1185">Reference proteome</keyword>
<dbReference type="Bgee" id="WBGene00015271">
    <property type="expression patterns" value="Expressed in larva and 2 other cell types or tissues"/>
</dbReference>
<dbReference type="GeneID" id="178718"/>
<dbReference type="CTD" id="178722"/>
<evidence type="ECO:0000313" key="3">
    <source>
        <dbReference type="Proteomes" id="UP000001940"/>
    </source>
</evidence>
<dbReference type="AGR" id="WB:WBGene00015271"/>
<dbReference type="OrthoDB" id="2985014at2759"/>
<dbReference type="RefSeq" id="NP_001303709.1">
    <property type="nucleotide sequence ID" value="NM_001316780.1"/>
</dbReference>
<sequence length="31" mass="3613">MIITNAPFPWLTTQQAANYTKRKDPKAFEKC</sequence>
<evidence type="ECO:0000313" key="1">
    <source>
        <dbReference type="EMBL" id="CUR30008.1"/>
    </source>
</evidence>
<evidence type="ECO:0000313" key="4">
    <source>
        <dbReference type="WormBase" id="C01B4.7d"/>
    </source>
</evidence>
<accession>A0A0M7RDW4</accession>
<dbReference type="EMBL" id="BX284605">
    <property type="protein sequence ID" value="CUR30061.1"/>
    <property type="molecule type" value="Genomic_DNA"/>
</dbReference>
<name>A0A0M7RDW4_CAEEL</name>